<organism evidence="6 7">
    <name type="scientific">Dimorphilus gyrociliatus</name>
    <dbReference type="NCBI Taxonomy" id="2664684"/>
    <lineage>
        <taxon>Eukaryota</taxon>
        <taxon>Metazoa</taxon>
        <taxon>Spiralia</taxon>
        <taxon>Lophotrochozoa</taxon>
        <taxon>Annelida</taxon>
        <taxon>Polychaeta</taxon>
        <taxon>Polychaeta incertae sedis</taxon>
        <taxon>Dinophilidae</taxon>
        <taxon>Dimorphilus</taxon>
    </lineage>
</organism>
<keyword evidence="1" id="KW-0489">Methyltransferase</keyword>
<dbReference type="EMBL" id="CAJFCJ010000004">
    <property type="protein sequence ID" value="CAD5113667.1"/>
    <property type="molecule type" value="Genomic_DNA"/>
</dbReference>
<dbReference type="GO" id="GO:0016279">
    <property type="term" value="F:protein-lysine N-methyltransferase activity"/>
    <property type="evidence" value="ECO:0007669"/>
    <property type="project" value="TreeGrafter"/>
</dbReference>
<evidence type="ECO:0000313" key="6">
    <source>
        <dbReference type="EMBL" id="CAD5113667.1"/>
    </source>
</evidence>
<evidence type="ECO:0000313" key="7">
    <source>
        <dbReference type="Proteomes" id="UP000549394"/>
    </source>
</evidence>
<dbReference type="InterPro" id="IPR050078">
    <property type="entry name" value="Ribosomal_L11_MeTrfase_PrmA"/>
</dbReference>
<evidence type="ECO:0000256" key="2">
    <source>
        <dbReference type="ARBA" id="ARBA00022679"/>
    </source>
</evidence>
<dbReference type="InterPro" id="IPR019410">
    <property type="entry name" value="Methyltransf_16"/>
</dbReference>
<dbReference type="AlphaFoldDB" id="A0A7I8VBK7"/>
<keyword evidence="2" id="KW-0808">Transferase</keyword>
<keyword evidence="7" id="KW-1185">Reference proteome</keyword>
<name>A0A7I8VBK7_9ANNE</name>
<dbReference type="Proteomes" id="UP000549394">
    <property type="component" value="Unassembled WGS sequence"/>
</dbReference>
<evidence type="ECO:0000256" key="3">
    <source>
        <dbReference type="ARBA" id="ARBA00037932"/>
    </source>
</evidence>
<reference evidence="6 7" key="1">
    <citation type="submission" date="2020-08" db="EMBL/GenBank/DDBJ databases">
        <authorList>
            <person name="Hejnol A."/>
        </authorList>
    </citation>
    <scope>NUCLEOTIDE SEQUENCE [LARGE SCALE GENOMIC DNA]</scope>
</reference>
<dbReference type="SUPFAM" id="SSF53335">
    <property type="entry name" value="S-adenosyl-L-methionine-dependent methyltransferases"/>
    <property type="match status" value="1"/>
</dbReference>
<dbReference type="Gene3D" id="3.40.50.150">
    <property type="entry name" value="Vaccinia Virus protein VP39"/>
    <property type="match status" value="1"/>
</dbReference>
<dbReference type="PANTHER" id="PTHR43648">
    <property type="entry name" value="ELECTRON TRANSFER FLAVOPROTEIN BETA SUBUNIT LYSINE METHYLTRANSFERASE"/>
    <property type="match status" value="1"/>
</dbReference>
<dbReference type="GO" id="GO:0032259">
    <property type="term" value="P:methylation"/>
    <property type="evidence" value="ECO:0007669"/>
    <property type="project" value="UniProtKB-KW"/>
</dbReference>
<evidence type="ECO:0000256" key="4">
    <source>
        <dbReference type="ARBA" id="ARBA00041867"/>
    </source>
</evidence>
<evidence type="ECO:0000256" key="1">
    <source>
        <dbReference type="ARBA" id="ARBA00022603"/>
    </source>
</evidence>
<protein>
    <recommendedName>
        <fullName evidence="5">ETFB lysine methyltransferase</fullName>
    </recommendedName>
    <alternativeName>
        <fullName evidence="4">Protein N-lysine methyltransferase METTL20</fullName>
    </alternativeName>
</protein>
<dbReference type="GO" id="GO:0005759">
    <property type="term" value="C:mitochondrial matrix"/>
    <property type="evidence" value="ECO:0007669"/>
    <property type="project" value="TreeGrafter"/>
</dbReference>
<dbReference type="InterPro" id="IPR029063">
    <property type="entry name" value="SAM-dependent_MTases_sf"/>
</dbReference>
<dbReference type="Pfam" id="PF10294">
    <property type="entry name" value="Methyltransf_16"/>
    <property type="match status" value="1"/>
</dbReference>
<accession>A0A7I8VBK7</accession>
<evidence type="ECO:0000256" key="5">
    <source>
        <dbReference type="ARBA" id="ARBA00042266"/>
    </source>
</evidence>
<gene>
    <name evidence="6" type="ORF">DGYR_LOCUS2622</name>
</gene>
<dbReference type="PANTHER" id="PTHR43648:SF1">
    <property type="entry name" value="ELECTRON TRANSFER FLAVOPROTEIN BETA SUBUNIT LYSINE METHYLTRANSFERASE"/>
    <property type="match status" value="1"/>
</dbReference>
<comment type="caution">
    <text evidence="6">The sequence shown here is derived from an EMBL/GenBank/DDBJ whole genome shotgun (WGS) entry which is preliminary data.</text>
</comment>
<sequence>MTSKVRQAILPISRFKRYFTPSHNSIICTKTLKTYIEAETEVSNVHLTPEISLHLVTPNTPTWYSDGKDSKLFEPFYAFYWPGGQGLSRFILDNSDLIKNKNVLDIGSGCGASSIASIMSKASFVTANDINREAMVILDMNCKLNFIDSDAIKKVTSNLINAHTEYFPYDIVLIGDMFYDESIAKELIGWMDKLSKEGKEIYLGDPQRNDILSSLDGRLSIKATYNLPENVRKENNGLMTTKVWKFE</sequence>
<dbReference type="OrthoDB" id="194386at2759"/>
<comment type="similarity">
    <text evidence="3">Belongs to the methyltransferase superfamily. ETFBKMT family.</text>
</comment>
<proteinExistence type="inferred from homology"/>